<gene>
    <name evidence="14" type="ORF">K3721_14725</name>
</gene>
<keyword evidence="10" id="KW-0812">Transmembrane</keyword>
<feature type="domain" description="PAC" evidence="13">
    <location>
        <begin position="175"/>
        <end position="225"/>
    </location>
</feature>
<dbReference type="Gene3D" id="3.30.450.20">
    <property type="entry name" value="PAS domain"/>
    <property type="match status" value="1"/>
</dbReference>
<dbReference type="EC" id="2.7.13.3" evidence="2"/>
<dbReference type="KEGG" id="lcae:K3721_14725"/>
<dbReference type="CDD" id="cd00130">
    <property type="entry name" value="PAS"/>
    <property type="match status" value="1"/>
</dbReference>
<dbReference type="CDD" id="cd00075">
    <property type="entry name" value="HATPase"/>
    <property type="match status" value="1"/>
</dbReference>
<dbReference type="Proteomes" id="UP001058713">
    <property type="component" value="Chromosome"/>
</dbReference>
<feature type="transmembrane region" description="Helical" evidence="10">
    <location>
        <begin position="39"/>
        <end position="56"/>
    </location>
</feature>
<dbReference type="InterPro" id="IPR000014">
    <property type="entry name" value="PAS"/>
</dbReference>
<comment type="catalytic activity">
    <reaction evidence="1">
        <text>ATP + protein L-histidine = ADP + protein N-phospho-L-histidine.</text>
        <dbReference type="EC" id="2.7.13.3"/>
    </reaction>
</comment>
<dbReference type="EMBL" id="CP081070">
    <property type="protein sequence ID" value="UWQ55882.1"/>
    <property type="molecule type" value="Genomic_DNA"/>
</dbReference>
<feature type="transmembrane region" description="Helical" evidence="10">
    <location>
        <begin position="12"/>
        <end position="33"/>
    </location>
</feature>
<dbReference type="Gene3D" id="1.10.287.130">
    <property type="match status" value="1"/>
</dbReference>
<dbReference type="PANTHER" id="PTHR43304">
    <property type="entry name" value="PHYTOCHROME-LIKE PROTEIN CPH1"/>
    <property type="match status" value="1"/>
</dbReference>
<dbReference type="InterPro" id="IPR013767">
    <property type="entry name" value="PAS_fold"/>
</dbReference>
<dbReference type="GO" id="GO:0006355">
    <property type="term" value="P:regulation of DNA-templated transcription"/>
    <property type="evidence" value="ECO:0007669"/>
    <property type="project" value="InterPro"/>
</dbReference>
<dbReference type="Pfam" id="PF00989">
    <property type="entry name" value="PAS"/>
    <property type="match status" value="1"/>
</dbReference>
<evidence type="ECO:0000313" key="14">
    <source>
        <dbReference type="EMBL" id="UWQ55882.1"/>
    </source>
</evidence>
<dbReference type="GO" id="GO:0000155">
    <property type="term" value="F:phosphorelay sensor kinase activity"/>
    <property type="evidence" value="ECO:0007669"/>
    <property type="project" value="InterPro"/>
</dbReference>
<dbReference type="PROSITE" id="PS50112">
    <property type="entry name" value="PAS"/>
    <property type="match status" value="1"/>
</dbReference>
<dbReference type="SMART" id="SM00388">
    <property type="entry name" value="HisKA"/>
    <property type="match status" value="1"/>
</dbReference>
<evidence type="ECO:0000256" key="10">
    <source>
        <dbReference type="SAM" id="Phobius"/>
    </source>
</evidence>
<evidence type="ECO:0000256" key="2">
    <source>
        <dbReference type="ARBA" id="ARBA00012438"/>
    </source>
</evidence>
<name>A0A9Q9M2P7_LEICA</name>
<sequence>MLVAAGFVFDYLTPLGVAAGLIYTAVVLCAVWAGKPAKAYTYAAAGTALTVLGYLLFPRAGIDEWIVLTNRILTVIALWALAFVVYRQKSIQASLEQKQNELAAIQDNSIAGLINIDPQGTILSYNRACKDIFGYGPEETIGRNVRILMPEPDRSAHDGYLQNYHNTGQRKIIGKGREVRGRRKDGSTFPLHLSVSKVRVEDHVLFCGIVRDISEQKRTEAERERIMEELARSNRDLDDFAYVASHDLRAPLRVIANASSWLEEDLAEELDEDSRENLELLRSRVARMERLLDDLLEYSRAGRKQDSRYKQTMPGNELMHEALMLVDQPEGFSINTAPGFGATQLPNMPLKQIFANLISNAIKHNDRGGGTVDISVEDAGDHYLFSVADDGPGIAPEFHGQIFKMFQTLKSRDEVEGSGIGLSIIKKHLERAGGTISVQSSPGEGCAFSFTWPKQQEVPQGGA</sequence>
<dbReference type="SUPFAM" id="SSF47384">
    <property type="entry name" value="Homodimeric domain of signal transducing histidine kinase"/>
    <property type="match status" value="1"/>
</dbReference>
<keyword evidence="3" id="KW-0597">Phosphoprotein</keyword>
<proteinExistence type="predicted"/>
<feature type="transmembrane region" description="Helical" evidence="10">
    <location>
        <begin position="68"/>
        <end position="86"/>
    </location>
</feature>
<keyword evidence="10" id="KW-0472">Membrane</keyword>
<evidence type="ECO:0000313" key="15">
    <source>
        <dbReference type="Proteomes" id="UP001058713"/>
    </source>
</evidence>
<dbReference type="Gene3D" id="3.30.565.10">
    <property type="entry name" value="Histidine kinase-like ATPase, C-terminal domain"/>
    <property type="match status" value="1"/>
</dbReference>
<dbReference type="PROSITE" id="PS50113">
    <property type="entry name" value="PAC"/>
    <property type="match status" value="1"/>
</dbReference>
<keyword evidence="6" id="KW-0418">Kinase</keyword>
<dbReference type="SMART" id="SM00086">
    <property type="entry name" value="PAC"/>
    <property type="match status" value="1"/>
</dbReference>
<dbReference type="SMART" id="SM00387">
    <property type="entry name" value="HATPase_c"/>
    <property type="match status" value="1"/>
</dbReference>
<evidence type="ECO:0000259" key="13">
    <source>
        <dbReference type="PROSITE" id="PS50113"/>
    </source>
</evidence>
<dbReference type="Pfam" id="PF00512">
    <property type="entry name" value="HisKA"/>
    <property type="match status" value="1"/>
</dbReference>
<dbReference type="SUPFAM" id="SSF55874">
    <property type="entry name" value="ATPase domain of HSP90 chaperone/DNA topoisomerase II/histidine kinase"/>
    <property type="match status" value="1"/>
</dbReference>
<dbReference type="InterPro" id="IPR001610">
    <property type="entry name" value="PAC"/>
</dbReference>
<dbReference type="PANTHER" id="PTHR43304:SF1">
    <property type="entry name" value="PAC DOMAIN-CONTAINING PROTEIN"/>
    <property type="match status" value="1"/>
</dbReference>
<evidence type="ECO:0000256" key="9">
    <source>
        <dbReference type="ARBA" id="ARBA00070616"/>
    </source>
</evidence>
<evidence type="ECO:0000256" key="6">
    <source>
        <dbReference type="ARBA" id="ARBA00022777"/>
    </source>
</evidence>
<dbReference type="CDD" id="cd00082">
    <property type="entry name" value="HisKA"/>
    <property type="match status" value="1"/>
</dbReference>
<dbReference type="InterPro" id="IPR035965">
    <property type="entry name" value="PAS-like_dom_sf"/>
</dbReference>
<dbReference type="SMART" id="SM00091">
    <property type="entry name" value="PAS"/>
    <property type="match status" value="1"/>
</dbReference>
<dbReference type="InterPro" id="IPR004358">
    <property type="entry name" value="Sig_transdc_His_kin-like_C"/>
</dbReference>
<dbReference type="Pfam" id="PF02518">
    <property type="entry name" value="HATPase_c"/>
    <property type="match status" value="1"/>
</dbReference>
<dbReference type="SUPFAM" id="SSF55785">
    <property type="entry name" value="PYP-like sensor domain (PAS domain)"/>
    <property type="match status" value="1"/>
</dbReference>
<organism evidence="14 15">
    <name type="scientific">Leisingera caerulea</name>
    <name type="common">Phaeobacter caeruleus</name>
    <dbReference type="NCBI Taxonomy" id="506591"/>
    <lineage>
        <taxon>Bacteria</taxon>
        <taxon>Pseudomonadati</taxon>
        <taxon>Pseudomonadota</taxon>
        <taxon>Alphaproteobacteria</taxon>
        <taxon>Rhodobacterales</taxon>
        <taxon>Roseobacteraceae</taxon>
        <taxon>Leisingera</taxon>
    </lineage>
</organism>
<dbReference type="AlphaFoldDB" id="A0A9Q9M2P7"/>
<dbReference type="FunFam" id="3.30.450.20:FF:000060">
    <property type="entry name" value="Sensor protein FixL"/>
    <property type="match status" value="1"/>
</dbReference>
<keyword evidence="10" id="KW-1133">Transmembrane helix</keyword>
<protein>
    <recommendedName>
        <fullName evidence="9">Sensor protein FixL</fullName>
        <ecNumber evidence="2">2.7.13.3</ecNumber>
    </recommendedName>
</protein>
<evidence type="ECO:0000256" key="4">
    <source>
        <dbReference type="ARBA" id="ARBA00022679"/>
    </source>
</evidence>
<dbReference type="InterPro" id="IPR036097">
    <property type="entry name" value="HisK_dim/P_sf"/>
</dbReference>
<evidence type="ECO:0000256" key="5">
    <source>
        <dbReference type="ARBA" id="ARBA00022741"/>
    </source>
</evidence>
<comment type="function">
    <text evidence="8">Putative oxygen sensor; modulates the activity of FixJ, a transcriptional activator of nitrogen fixation fixK gene. FixL probably acts as a kinase that phosphorylates FixJ.</text>
</comment>
<evidence type="ECO:0000256" key="1">
    <source>
        <dbReference type="ARBA" id="ARBA00000085"/>
    </source>
</evidence>
<dbReference type="InterPro" id="IPR003661">
    <property type="entry name" value="HisK_dim/P_dom"/>
</dbReference>
<accession>A0A9Q9M2P7</accession>
<keyword evidence="5" id="KW-0547">Nucleotide-binding</keyword>
<evidence type="ECO:0000259" key="12">
    <source>
        <dbReference type="PROSITE" id="PS50112"/>
    </source>
</evidence>
<evidence type="ECO:0000256" key="3">
    <source>
        <dbReference type="ARBA" id="ARBA00022553"/>
    </source>
</evidence>
<evidence type="ECO:0000256" key="7">
    <source>
        <dbReference type="ARBA" id="ARBA00022840"/>
    </source>
</evidence>
<keyword evidence="7" id="KW-0067">ATP-binding</keyword>
<dbReference type="PRINTS" id="PR00344">
    <property type="entry name" value="BCTRLSENSOR"/>
</dbReference>
<evidence type="ECO:0000259" key="11">
    <source>
        <dbReference type="PROSITE" id="PS50109"/>
    </source>
</evidence>
<dbReference type="NCBIfam" id="TIGR00229">
    <property type="entry name" value="sensory_box"/>
    <property type="match status" value="1"/>
</dbReference>
<dbReference type="InterPro" id="IPR000700">
    <property type="entry name" value="PAS-assoc_C"/>
</dbReference>
<dbReference type="PROSITE" id="PS50109">
    <property type="entry name" value="HIS_KIN"/>
    <property type="match status" value="1"/>
</dbReference>
<reference evidence="14" key="1">
    <citation type="submission" date="2021-08" db="EMBL/GenBank/DDBJ databases">
        <authorList>
            <person name="Nwanade C."/>
            <person name="Wang M."/>
            <person name="Masoudi A."/>
            <person name="Yu Z."/>
            <person name="Liu J."/>
        </authorList>
    </citation>
    <scope>NUCLEOTIDE SEQUENCE</scope>
    <source>
        <strain evidence="14">S122</strain>
    </source>
</reference>
<dbReference type="InterPro" id="IPR052162">
    <property type="entry name" value="Sensor_kinase/Photoreceptor"/>
</dbReference>
<dbReference type="GO" id="GO:0005524">
    <property type="term" value="F:ATP binding"/>
    <property type="evidence" value="ECO:0007669"/>
    <property type="project" value="UniProtKB-KW"/>
</dbReference>
<feature type="domain" description="PAS" evidence="12">
    <location>
        <begin position="98"/>
        <end position="151"/>
    </location>
</feature>
<dbReference type="InterPro" id="IPR036890">
    <property type="entry name" value="HATPase_C_sf"/>
</dbReference>
<keyword evidence="4" id="KW-0808">Transferase</keyword>
<dbReference type="InterPro" id="IPR003594">
    <property type="entry name" value="HATPase_dom"/>
</dbReference>
<dbReference type="InterPro" id="IPR005467">
    <property type="entry name" value="His_kinase_dom"/>
</dbReference>
<feature type="domain" description="Histidine kinase" evidence="11">
    <location>
        <begin position="243"/>
        <end position="456"/>
    </location>
</feature>
<evidence type="ECO:0000256" key="8">
    <source>
        <dbReference type="ARBA" id="ARBA00059827"/>
    </source>
</evidence>